<evidence type="ECO:0000313" key="5">
    <source>
        <dbReference type="Proteomes" id="UP000294545"/>
    </source>
</evidence>
<evidence type="ECO:0000259" key="3">
    <source>
        <dbReference type="PROSITE" id="PS51272"/>
    </source>
</evidence>
<feature type="domain" description="SLH" evidence="3">
    <location>
        <begin position="89"/>
        <end position="152"/>
    </location>
</feature>
<dbReference type="Proteomes" id="UP000294545">
    <property type="component" value="Unassembled WGS sequence"/>
</dbReference>
<keyword evidence="2" id="KW-0732">Signal</keyword>
<dbReference type="Gene3D" id="2.40.100.20">
    <property type="match status" value="1"/>
</dbReference>
<dbReference type="InterPro" id="IPR001119">
    <property type="entry name" value="SLH_dom"/>
</dbReference>
<name>A0A4R1M9R1_9FIRM</name>
<keyword evidence="1" id="KW-0677">Repeat</keyword>
<feature type="domain" description="SLH" evidence="3">
    <location>
        <begin position="29"/>
        <end position="88"/>
    </location>
</feature>
<dbReference type="PANTHER" id="PTHR43308:SF1">
    <property type="entry name" value="OUTER MEMBRANE PROTEIN ALPHA"/>
    <property type="match status" value="1"/>
</dbReference>
<reference evidence="4 5" key="1">
    <citation type="submission" date="2019-03" db="EMBL/GenBank/DDBJ databases">
        <title>Genomic Encyclopedia of Type Strains, Phase IV (KMG-IV): sequencing the most valuable type-strain genomes for metagenomic binning, comparative biology and taxonomic classification.</title>
        <authorList>
            <person name="Goeker M."/>
        </authorList>
    </citation>
    <scope>NUCLEOTIDE SEQUENCE [LARGE SCALE GENOMIC DNA]</scope>
    <source>
        <strain evidence="4 5">DSM 24176</strain>
    </source>
</reference>
<comment type="caution">
    <text evidence="4">The sequence shown here is derived from an EMBL/GenBank/DDBJ whole genome shotgun (WGS) entry which is preliminary data.</text>
</comment>
<evidence type="ECO:0000313" key="4">
    <source>
        <dbReference type="EMBL" id="TCK89096.1"/>
    </source>
</evidence>
<feature type="domain" description="SLH" evidence="3">
    <location>
        <begin position="154"/>
        <end position="214"/>
    </location>
</feature>
<dbReference type="Pfam" id="PF00395">
    <property type="entry name" value="SLH"/>
    <property type="match status" value="3"/>
</dbReference>
<protein>
    <submittedName>
        <fullName evidence="4">S-layer family protein</fullName>
    </submittedName>
</protein>
<organism evidence="4 5">
    <name type="scientific">Natranaerovirga hydrolytica</name>
    <dbReference type="NCBI Taxonomy" id="680378"/>
    <lineage>
        <taxon>Bacteria</taxon>
        <taxon>Bacillati</taxon>
        <taxon>Bacillota</taxon>
        <taxon>Clostridia</taxon>
        <taxon>Lachnospirales</taxon>
        <taxon>Natranaerovirgaceae</taxon>
        <taxon>Natranaerovirga</taxon>
    </lineage>
</organism>
<proteinExistence type="predicted"/>
<dbReference type="SUPFAM" id="SSF50891">
    <property type="entry name" value="Cyclophilin-like"/>
    <property type="match status" value="1"/>
</dbReference>
<feature type="chain" id="PRO_5020751716" evidence="2">
    <location>
        <begin position="27"/>
        <end position="350"/>
    </location>
</feature>
<keyword evidence="5" id="KW-1185">Reference proteome</keyword>
<dbReference type="OrthoDB" id="9806505at2"/>
<dbReference type="InterPro" id="IPR029000">
    <property type="entry name" value="Cyclophilin-like_dom_sf"/>
</dbReference>
<sequence>MFKYRSKLSILLALVISVVINIPAFAAVEDTGFSDVAADAWYADAAVYCRDNGLMSGTSATTFSPNSGTSRAMLATILYRQAGSPAVTETSPFTDVSAGAWYSNAVVWAATNNIVSGYGNGLFGTNDSVTREQFAAILWRNAGSPSVSTTPASFADESTIASYAATAVDWAQQNGIVSGKPNNLFDPKGNVTRAETAVMLHRYLTMEMTPLPELPELPEEPIVPEEPTVPDENTEMKLSVQIGQHTFKATLEDNTAVDAFVELMKQEPVVIQMSEYGGFEKVGSLGQSLPSSSRQTTTQSGDIVLYNGNQIVIFYGSNSWSYTRLGRIDDLSGWTEALGRGDVTVTFSIQ</sequence>
<dbReference type="PANTHER" id="PTHR43308">
    <property type="entry name" value="OUTER MEMBRANE PROTEIN ALPHA-RELATED"/>
    <property type="match status" value="1"/>
</dbReference>
<feature type="signal peptide" evidence="2">
    <location>
        <begin position="1"/>
        <end position="26"/>
    </location>
</feature>
<dbReference type="RefSeq" id="WP_132283175.1">
    <property type="nucleotide sequence ID" value="NZ_SMGQ01000016.1"/>
</dbReference>
<gene>
    <name evidence="4" type="ORF">EDC19_2510</name>
</gene>
<dbReference type="EMBL" id="SMGQ01000016">
    <property type="protein sequence ID" value="TCK89096.1"/>
    <property type="molecule type" value="Genomic_DNA"/>
</dbReference>
<dbReference type="InterPro" id="IPR051465">
    <property type="entry name" value="Cell_Envelope_Struct_Comp"/>
</dbReference>
<dbReference type="Pfam" id="PF18050">
    <property type="entry name" value="Cyclophil_like2"/>
    <property type="match status" value="1"/>
</dbReference>
<evidence type="ECO:0000256" key="2">
    <source>
        <dbReference type="SAM" id="SignalP"/>
    </source>
</evidence>
<accession>A0A4R1M9R1</accession>
<evidence type="ECO:0000256" key="1">
    <source>
        <dbReference type="ARBA" id="ARBA00022737"/>
    </source>
</evidence>
<dbReference type="AlphaFoldDB" id="A0A4R1M9R1"/>
<dbReference type="PROSITE" id="PS51272">
    <property type="entry name" value="SLH"/>
    <property type="match status" value="3"/>
</dbReference>
<dbReference type="InterPro" id="IPR041183">
    <property type="entry name" value="Cyclophilin-like"/>
</dbReference>